<accession>A0A845BBU5</accession>
<dbReference type="Proteomes" id="UP000431922">
    <property type="component" value="Unassembled WGS sequence"/>
</dbReference>
<sequence>MIRHIVILAAALTLSACGNDPASDEDGSASGEVLEGSISDAMLPLDTVQSQSPPLEVPRAEASDADDPDTDEPVEVAEEAEPDPEAEEPAPEE</sequence>
<feature type="region of interest" description="Disordered" evidence="1">
    <location>
        <begin position="17"/>
        <end position="93"/>
    </location>
</feature>
<protein>
    <submittedName>
        <fullName evidence="2">Uncharacterized protein</fullName>
    </submittedName>
</protein>
<evidence type="ECO:0000256" key="1">
    <source>
        <dbReference type="SAM" id="MobiDB-lite"/>
    </source>
</evidence>
<comment type="caution">
    <text evidence="2">The sequence shown here is derived from an EMBL/GenBank/DDBJ whole genome shotgun (WGS) entry which is preliminary data.</text>
</comment>
<dbReference type="AlphaFoldDB" id="A0A845BBU5"/>
<dbReference type="OrthoDB" id="7511418at2"/>
<dbReference type="PROSITE" id="PS51257">
    <property type="entry name" value="PROKAR_LIPOPROTEIN"/>
    <property type="match status" value="1"/>
</dbReference>
<organism evidence="2 3">
    <name type="scientific">Allopontixanthobacter sediminis</name>
    <dbReference type="NCBI Taxonomy" id="1689985"/>
    <lineage>
        <taxon>Bacteria</taxon>
        <taxon>Pseudomonadati</taxon>
        <taxon>Pseudomonadota</taxon>
        <taxon>Alphaproteobacteria</taxon>
        <taxon>Sphingomonadales</taxon>
        <taxon>Erythrobacteraceae</taxon>
        <taxon>Allopontixanthobacter</taxon>
    </lineage>
</organism>
<name>A0A845BBU5_9SPHN</name>
<feature type="compositionally biased region" description="Acidic residues" evidence="1">
    <location>
        <begin position="63"/>
        <end position="93"/>
    </location>
</feature>
<dbReference type="EMBL" id="WTYL01000003">
    <property type="protein sequence ID" value="MXP45039.1"/>
    <property type="molecule type" value="Genomic_DNA"/>
</dbReference>
<proteinExistence type="predicted"/>
<evidence type="ECO:0000313" key="3">
    <source>
        <dbReference type="Proteomes" id="UP000431922"/>
    </source>
</evidence>
<evidence type="ECO:0000313" key="2">
    <source>
        <dbReference type="EMBL" id="MXP45039.1"/>
    </source>
</evidence>
<gene>
    <name evidence="2" type="ORF">GRI65_11325</name>
</gene>
<reference evidence="2 3" key="1">
    <citation type="submission" date="2019-12" db="EMBL/GenBank/DDBJ databases">
        <title>Genomic-based taxomic classification of the family Erythrobacteraceae.</title>
        <authorList>
            <person name="Xu L."/>
        </authorList>
    </citation>
    <scope>NUCLEOTIDE SEQUENCE [LARGE SCALE GENOMIC DNA]</scope>
    <source>
        <strain evidence="2 3">KCTC 42453</strain>
    </source>
</reference>
<dbReference type="RefSeq" id="WP_160756679.1">
    <property type="nucleotide sequence ID" value="NZ_WTYL01000003.1"/>
</dbReference>
<keyword evidence="3" id="KW-1185">Reference proteome</keyword>